<dbReference type="STRING" id="1343739.PAP_07440"/>
<keyword evidence="3" id="KW-1185">Reference proteome</keyword>
<dbReference type="KEGG" id="ppac:PAP_07440"/>
<dbReference type="HOGENOM" id="CLU_2032942_0_0_2"/>
<reference evidence="3" key="1">
    <citation type="submission" date="2013-06" db="EMBL/GenBank/DDBJ databases">
        <title>Complete Genome Sequence of Hyperthermophilic Palaeococcus pacificus DY20341T, Isolated from a Deep-Sea Hydrothermal Sediments.</title>
        <authorList>
            <person name="Zeng X."/>
            <person name="Shao Z."/>
        </authorList>
    </citation>
    <scope>NUCLEOTIDE SEQUENCE [LARGE SCALE GENOMIC DNA]</scope>
    <source>
        <strain evidence="3">DY20341</strain>
    </source>
</reference>
<keyword evidence="1" id="KW-0812">Transmembrane</keyword>
<dbReference type="AlphaFoldDB" id="A0A075LZ89"/>
<evidence type="ECO:0000313" key="3">
    <source>
        <dbReference type="Proteomes" id="UP000027981"/>
    </source>
</evidence>
<dbReference type="GeneID" id="24842593"/>
<proteinExistence type="predicted"/>
<dbReference type="Proteomes" id="UP000027981">
    <property type="component" value="Chromosome"/>
</dbReference>
<dbReference type="RefSeq" id="WP_048165387.1">
    <property type="nucleotide sequence ID" value="NZ_CP006019.1"/>
</dbReference>
<dbReference type="OrthoDB" id="377288at2157"/>
<protein>
    <submittedName>
        <fullName evidence="2">Uncharacterized protein</fullName>
    </submittedName>
</protein>
<organism evidence="2 3">
    <name type="scientific">Palaeococcus pacificus DY20341</name>
    <dbReference type="NCBI Taxonomy" id="1343739"/>
    <lineage>
        <taxon>Archaea</taxon>
        <taxon>Methanobacteriati</taxon>
        <taxon>Methanobacteriota</taxon>
        <taxon>Thermococci</taxon>
        <taxon>Thermococcales</taxon>
        <taxon>Thermococcaceae</taxon>
        <taxon>Palaeococcus</taxon>
    </lineage>
</organism>
<gene>
    <name evidence="2" type="ORF">PAP_07440</name>
</gene>
<reference evidence="2 3" key="2">
    <citation type="journal article" date="2015" name="Genome Announc.">
        <title>Complete Genome Sequence of Hyperthermophilic Piezophilic Archaeon Palaeococcus pacificus DY20341T, Isolated from Deep-Sea Hydrothermal Sediments.</title>
        <authorList>
            <person name="Zeng X."/>
            <person name="Jebbar M."/>
            <person name="Shao Z."/>
        </authorList>
    </citation>
    <scope>NUCLEOTIDE SEQUENCE [LARGE SCALE GENOMIC DNA]</scope>
    <source>
        <strain evidence="2 3">DY20341</strain>
    </source>
</reference>
<keyword evidence="1" id="KW-1133">Transmembrane helix</keyword>
<feature type="transmembrane region" description="Helical" evidence="1">
    <location>
        <begin position="25"/>
        <end position="42"/>
    </location>
</feature>
<name>A0A075LZ89_9EURY</name>
<sequence length="121" mass="13834">MKFDTIPTGISVLSLLAYAFSGQEIHFLSFILFAFLSAFYPVKNEIQNLKKKLNIGNIDQDPGEVVVRYILVGIVAISFAMSGSPRDFIALVLLYSLIERWQIKQEIIHIRNSLRYPNQQE</sequence>
<dbReference type="EMBL" id="CP006019">
    <property type="protein sequence ID" value="AIF69878.1"/>
    <property type="molecule type" value="Genomic_DNA"/>
</dbReference>
<keyword evidence="1" id="KW-0472">Membrane</keyword>
<accession>A0A075LZ89</accession>
<evidence type="ECO:0000313" key="2">
    <source>
        <dbReference type="EMBL" id="AIF69878.1"/>
    </source>
</evidence>
<evidence type="ECO:0000256" key="1">
    <source>
        <dbReference type="SAM" id="Phobius"/>
    </source>
</evidence>